<proteinExistence type="predicted"/>
<accession>A0AAQ4D2B8</accession>
<keyword evidence="2" id="KW-1185">Reference proteome</keyword>
<protein>
    <submittedName>
        <fullName evidence="1">Uncharacterized protein</fullName>
    </submittedName>
</protein>
<dbReference type="AlphaFoldDB" id="A0AAQ4D2B8"/>
<sequence>MRRLSLYCTPHDTWTCLDAPRVYSAPACRDQAPLSYPQERAHIGYPMLSAPRTTRCYTFIVQDTLSAAAVAVTNGGLSAGRTQRECADSRFFIYSTSHGLNVHCGAYTAHLSCTTCDPVMITGRVTAWTSCAAVEHLNVVIPMTWVTAR</sequence>
<name>A0AAQ4D2B8_AMBAM</name>
<gene>
    <name evidence="1" type="ORF">V5799_000692</name>
</gene>
<dbReference type="Proteomes" id="UP001321473">
    <property type="component" value="Unassembled WGS sequence"/>
</dbReference>
<organism evidence="1 2">
    <name type="scientific">Amblyomma americanum</name>
    <name type="common">Lone star tick</name>
    <dbReference type="NCBI Taxonomy" id="6943"/>
    <lineage>
        <taxon>Eukaryota</taxon>
        <taxon>Metazoa</taxon>
        <taxon>Ecdysozoa</taxon>
        <taxon>Arthropoda</taxon>
        <taxon>Chelicerata</taxon>
        <taxon>Arachnida</taxon>
        <taxon>Acari</taxon>
        <taxon>Parasitiformes</taxon>
        <taxon>Ixodida</taxon>
        <taxon>Ixodoidea</taxon>
        <taxon>Ixodidae</taxon>
        <taxon>Amblyomminae</taxon>
        <taxon>Amblyomma</taxon>
    </lineage>
</organism>
<comment type="caution">
    <text evidence="1">The sequence shown here is derived from an EMBL/GenBank/DDBJ whole genome shotgun (WGS) entry which is preliminary data.</text>
</comment>
<evidence type="ECO:0000313" key="2">
    <source>
        <dbReference type="Proteomes" id="UP001321473"/>
    </source>
</evidence>
<reference evidence="1 2" key="1">
    <citation type="journal article" date="2023" name="Arcadia Sci">
        <title>De novo assembly of a long-read Amblyomma americanum tick genome.</title>
        <authorList>
            <person name="Chou S."/>
            <person name="Poskanzer K.E."/>
            <person name="Rollins M."/>
            <person name="Thuy-Boun P.S."/>
        </authorList>
    </citation>
    <scope>NUCLEOTIDE SEQUENCE [LARGE SCALE GENOMIC DNA]</scope>
    <source>
        <strain evidence="1">F_SG_1</strain>
        <tissue evidence="1">Salivary glands</tissue>
    </source>
</reference>
<evidence type="ECO:0000313" key="1">
    <source>
        <dbReference type="EMBL" id="KAK8756608.1"/>
    </source>
</evidence>
<dbReference type="EMBL" id="JARKHS020036117">
    <property type="protein sequence ID" value="KAK8756608.1"/>
    <property type="molecule type" value="Genomic_DNA"/>
</dbReference>